<organism evidence="3 5">
    <name type="scientific">Didymodactylos carnosus</name>
    <dbReference type="NCBI Taxonomy" id="1234261"/>
    <lineage>
        <taxon>Eukaryota</taxon>
        <taxon>Metazoa</taxon>
        <taxon>Spiralia</taxon>
        <taxon>Gnathifera</taxon>
        <taxon>Rotifera</taxon>
        <taxon>Eurotatoria</taxon>
        <taxon>Bdelloidea</taxon>
        <taxon>Philodinida</taxon>
        <taxon>Philodinidae</taxon>
        <taxon>Didymodactylos</taxon>
    </lineage>
</organism>
<evidence type="ECO:0000313" key="3">
    <source>
        <dbReference type="EMBL" id="CAF1676419.1"/>
    </source>
</evidence>
<evidence type="ECO:0000256" key="2">
    <source>
        <dbReference type="PROSITE-ProRule" id="PRU00124"/>
    </source>
</evidence>
<evidence type="ECO:0000313" key="5">
    <source>
        <dbReference type="Proteomes" id="UP000663829"/>
    </source>
</evidence>
<sequence length="141" mass="16701">MLWEVLYEELLNIFKLCSFEQLSNTSLLYRCKNSLKYISRHRLFDGYSDCYNSNDENDNDKLITFPLPCKQKNRFQCLFLITQCIQRTLIKDKNKNCIDNSDELYPSSCSNENPHACQYQRGLLDHQISSKTGYEYVLQDI</sequence>
<keyword evidence="1" id="KW-1015">Disulfide bond</keyword>
<dbReference type="SUPFAM" id="SSF57424">
    <property type="entry name" value="LDL receptor-like module"/>
    <property type="match status" value="1"/>
</dbReference>
<dbReference type="Proteomes" id="UP000663829">
    <property type="component" value="Unassembled WGS sequence"/>
</dbReference>
<keyword evidence="5" id="KW-1185">Reference proteome</keyword>
<dbReference type="PROSITE" id="PS50068">
    <property type="entry name" value="LDLRA_2"/>
    <property type="match status" value="1"/>
</dbReference>
<comment type="caution">
    <text evidence="3">The sequence shown here is derived from an EMBL/GenBank/DDBJ whole genome shotgun (WGS) entry which is preliminary data.</text>
</comment>
<comment type="caution">
    <text evidence="2">Lacks conserved residue(s) required for the propagation of feature annotation.</text>
</comment>
<evidence type="ECO:0000313" key="4">
    <source>
        <dbReference type="EMBL" id="CAF4664941.1"/>
    </source>
</evidence>
<dbReference type="EMBL" id="CAJNOQ010063827">
    <property type="protein sequence ID" value="CAF1676419.1"/>
    <property type="molecule type" value="Genomic_DNA"/>
</dbReference>
<accession>A0A816GNR7</accession>
<dbReference type="InterPro" id="IPR036055">
    <property type="entry name" value="LDL_receptor-like_sf"/>
</dbReference>
<dbReference type="InterPro" id="IPR002172">
    <property type="entry name" value="LDrepeatLR_classA_rpt"/>
</dbReference>
<name>A0A816GNR7_9BILA</name>
<evidence type="ECO:0000256" key="1">
    <source>
        <dbReference type="ARBA" id="ARBA00023157"/>
    </source>
</evidence>
<gene>
    <name evidence="3" type="ORF">GPM918_LOCUS46485</name>
    <name evidence="4" type="ORF">SRO942_LOCUS50731</name>
</gene>
<dbReference type="AlphaFoldDB" id="A0A816GNR7"/>
<reference evidence="3" key="1">
    <citation type="submission" date="2021-02" db="EMBL/GenBank/DDBJ databases">
        <authorList>
            <person name="Nowell W R."/>
        </authorList>
    </citation>
    <scope>NUCLEOTIDE SEQUENCE</scope>
</reference>
<dbReference type="Proteomes" id="UP000681722">
    <property type="component" value="Unassembled WGS sequence"/>
</dbReference>
<dbReference type="EMBL" id="CAJOBC010147592">
    <property type="protein sequence ID" value="CAF4664941.1"/>
    <property type="molecule type" value="Genomic_DNA"/>
</dbReference>
<protein>
    <submittedName>
        <fullName evidence="3">Uncharacterized protein</fullName>
    </submittedName>
</protein>
<feature type="non-terminal residue" evidence="3">
    <location>
        <position position="141"/>
    </location>
</feature>
<proteinExistence type="predicted"/>
<dbReference type="Gene3D" id="4.10.400.10">
    <property type="entry name" value="Low-density Lipoprotein Receptor"/>
    <property type="match status" value="1"/>
</dbReference>